<evidence type="ECO:0000256" key="1">
    <source>
        <dbReference type="SAM" id="MobiDB-lite"/>
    </source>
</evidence>
<sequence>MPPPKLQSDQITGPQARFGRPRPAALPGGLYCRYPVINRRGRSTERLSNGSGGVFGVCRIVRRGGGGREPRTARYSLMTNRTAVAQWLSALPSTQGYWIVILTAVVPTTPASDSRTSLPMHSGCRYDCCQAFHYGGTSFPDYSMKAFDLSVYERIEGSIKRGNPISTPKALLYWRRTANVSLEHLSLEHLSLLQYESLSFVQHGQRSVIGAAINQSAGISAPVVAVMRGPAAGNERRARLAGAFNAHNLL</sequence>
<protein>
    <submittedName>
        <fullName evidence="2">Uncharacterized protein</fullName>
    </submittedName>
</protein>
<proteinExistence type="predicted"/>
<organism evidence="2 3">
    <name type="scientific">Eumeta variegata</name>
    <name type="common">Bagworm moth</name>
    <name type="synonym">Eumeta japonica</name>
    <dbReference type="NCBI Taxonomy" id="151549"/>
    <lineage>
        <taxon>Eukaryota</taxon>
        <taxon>Metazoa</taxon>
        <taxon>Ecdysozoa</taxon>
        <taxon>Arthropoda</taxon>
        <taxon>Hexapoda</taxon>
        <taxon>Insecta</taxon>
        <taxon>Pterygota</taxon>
        <taxon>Neoptera</taxon>
        <taxon>Endopterygota</taxon>
        <taxon>Lepidoptera</taxon>
        <taxon>Glossata</taxon>
        <taxon>Ditrysia</taxon>
        <taxon>Tineoidea</taxon>
        <taxon>Psychidae</taxon>
        <taxon>Oiketicinae</taxon>
        <taxon>Eumeta</taxon>
    </lineage>
</organism>
<dbReference type="EMBL" id="BGZK01001409">
    <property type="protein sequence ID" value="GBP79302.1"/>
    <property type="molecule type" value="Genomic_DNA"/>
</dbReference>
<comment type="caution">
    <text evidence="2">The sequence shown here is derived from an EMBL/GenBank/DDBJ whole genome shotgun (WGS) entry which is preliminary data.</text>
</comment>
<evidence type="ECO:0000313" key="2">
    <source>
        <dbReference type="EMBL" id="GBP79302.1"/>
    </source>
</evidence>
<dbReference type="Proteomes" id="UP000299102">
    <property type="component" value="Unassembled WGS sequence"/>
</dbReference>
<reference evidence="2 3" key="1">
    <citation type="journal article" date="2019" name="Commun. Biol.">
        <title>The bagworm genome reveals a unique fibroin gene that provides high tensile strength.</title>
        <authorList>
            <person name="Kono N."/>
            <person name="Nakamura H."/>
            <person name="Ohtoshi R."/>
            <person name="Tomita M."/>
            <person name="Numata K."/>
            <person name="Arakawa K."/>
        </authorList>
    </citation>
    <scope>NUCLEOTIDE SEQUENCE [LARGE SCALE GENOMIC DNA]</scope>
</reference>
<name>A0A4C1YWJ6_EUMVA</name>
<dbReference type="AlphaFoldDB" id="A0A4C1YWJ6"/>
<evidence type="ECO:0000313" key="3">
    <source>
        <dbReference type="Proteomes" id="UP000299102"/>
    </source>
</evidence>
<gene>
    <name evidence="2" type="ORF">EVAR_55360_1</name>
</gene>
<keyword evidence="3" id="KW-1185">Reference proteome</keyword>
<feature type="region of interest" description="Disordered" evidence="1">
    <location>
        <begin position="1"/>
        <end position="24"/>
    </location>
</feature>
<accession>A0A4C1YWJ6</accession>